<comment type="caution">
    <text evidence="1">The sequence shown here is derived from an EMBL/GenBank/DDBJ whole genome shotgun (WGS) entry which is preliminary data.</text>
</comment>
<evidence type="ECO:0000313" key="2">
    <source>
        <dbReference type="Proteomes" id="UP001057291"/>
    </source>
</evidence>
<dbReference type="Proteomes" id="UP001057291">
    <property type="component" value="Unassembled WGS sequence"/>
</dbReference>
<accession>A0AAV4LGV1</accession>
<keyword evidence="2" id="KW-1185">Reference proteome</keyword>
<organism evidence="1 2">
    <name type="scientific">Collibacillus ludicampi</name>
    <dbReference type="NCBI Taxonomy" id="2771369"/>
    <lineage>
        <taxon>Bacteria</taxon>
        <taxon>Bacillati</taxon>
        <taxon>Bacillota</taxon>
        <taxon>Bacilli</taxon>
        <taxon>Bacillales</taxon>
        <taxon>Alicyclobacillaceae</taxon>
        <taxon>Collibacillus</taxon>
    </lineage>
</organism>
<evidence type="ECO:0000313" key="1">
    <source>
        <dbReference type="EMBL" id="GIM47010.1"/>
    </source>
</evidence>
<sequence length="53" mass="6379">MRRANRRRRRLERGVVVILDVRTERKAEEIHRPGKLVAVAEWRKEMGVRNESL</sequence>
<protein>
    <submittedName>
        <fullName evidence="1">Uncharacterized protein</fullName>
    </submittedName>
</protein>
<gene>
    <name evidence="1" type="ORF">DNHGIG_25590</name>
</gene>
<dbReference type="AlphaFoldDB" id="A0AAV4LGV1"/>
<dbReference type="EMBL" id="BOQE01000001">
    <property type="protein sequence ID" value="GIM47010.1"/>
    <property type="molecule type" value="Genomic_DNA"/>
</dbReference>
<reference evidence="1" key="1">
    <citation type="journal article" date="2023" name="Int. J. Syst. Evol. Microbiol.">
        <title>Collibacillus ludicampi gen. nov., sp. nov., a new soil bacterium of the family Alicyclobacillaceae.</title>
        <authorList>
            <person name="Jojima T."/>
            <person name="Ioku Y."/>
            <person name="Fukuta Y."/>
            <person name="Shirasaka N."/>
            <person name="Matsumura Y."/>
            <person name="Mori M."/>
        </authorList>
    </citation>
    <scope>NUCLEOTIDE SEQUENCE</scope>
    <source>
        <strain evidence="1">TP075</strain>
    </source>
</reference>
<proteinExistence type="predicted"/>
<name>A0AAV4LGV1_9BACL</name>